<keyword evidence="4 10" id="KW-1133">Transmembrane helix</keyword>
<dbReference type="RefSeq" id="WP_310172109.1">
    <property type="nucleotide sequence ID" value="NZ_BAABHE010000002.1"/>
</dbReference>
<evidence type="ECO:0000256" key="6">
    <source>
        <dbReference type="ARBA" id="ARBA00023303"/>
    </source>
</evidence>
<comment type="caution">
    <text evidence="11">The sequence shown here is derived from an EMBL/GenBank/DDBJ whole genome shotgun (WGS) entry which is preliminary data.</text>
</comment>
<proteinExistence type="inferred from homology"/>
<keyword evidence="6" id="KW-0406">Ion transport</keyword>
<evidence type="ECO:0000256" key="5">
    <source>
        <dbReference type="ARBA" id="ARBA00023136"/>
    </source>
</evidence>
<evidence type="ECO:0000313" key="11">
    <source>
        <dbReference type="EMBL" id="MDR7346761.1"/>
    </source>
</evidence>
<evidence type="ECO:0000256" key="8">
    <source>
        <dbReference type="ARBA" id="ARBA00035585"/>
    </source>
</evidence>
<evidence type="ECO:0000256" key="1">
    <source>
        <dbReference type="ARBA" id="ARBA00004651"/>
    </source>
</evidence>
<feature type="transmembrane region" description="Helical" evidence="10">
    <location>
        <begin position="54"/>
        <end position="76"/>
    </location>
</feature>
<evidence type="ECO:0000256" key="3">
    <source>
        <dbReference type="ARBA" id="ARBA00022692"/>
    </source>
</evidence>
<keyword evidence="5 10" id="KW-0472">Membrane</keyword>
<protein>
    <recommendedName>
        <fullName evidence="10">Fluoride-specific ion channel</fullName>
    </recommendedName>
</protein>
<accession>A0ABU2AZI6</accession>
<comment type="function">
    <text evidence="9">Fluoride-specific ion channel. Important for reducing fluoride concentration in the cell, thus reducing its toxicity.</text>
</comment>
<evidence type="ECO:0000313" key="12">
    <source>
        <dbReference type="Proteomes" id="UP001183794"/>
    </source>
</evidence>
<dbReference type="EMBL" id="JAVDYJ010000001">
    <property type="protein sequence ID" value="MDR7346761.1"/>
    <property type="molecule type" value="Genomic_DNA"/>
</dbReference>
<dbReference type="Proteomes" id="UP001183794">
    <property type="component" value="Unassembled WGS sequence"/>
</dbReference>
<keyword evidence="6" id="KW-0813">Transport</keyword>
<keyword evidence="12" id="KW-1185">Reference proteome</keyword>
<dbReference type="Pfam" id="PF02537">
    <property type="entry name" value="CRCB"/>
    <property type="match status" value="1"/>
</dbReference>
<keyword evidence="3 10" id="KW-0812">Transmembrane</keyword>
<evidence type="ECO:0000256" key="9">
    <source>
        <dbReference type="ARBA" id="ARBA00049940"/>
    </source>
</evidence>
<gene>
    <name evidence="11" type="ORF">J2S62_001018</name>
</gene>
<evidence type="ECO:0000256" key="2">
    <source>
        <dbReference type="ARBA" id="ARBA00022475"/>
    </source>
</evidence>
<organism evidence="11 12">
    <name type="scientific">Enteractinococcus fodinae</name>
    <dbReference type="NCBI Taxonomy" id="684663"/>
    <lineage>
        <taxon>Bacteria</taxon>
        <taxon>Bacillati</taxon>
        <taxon>Actinomycetota</taxon>
        <taxon>Actinomycetes</taxon>
        <taxon>Micrococcales</taxon>
        <taxon>Micrococcaceae</taxon>
    </lineage>
</organism>
<comment type="subcellular location">
    <subcellularLocation>
        <location evidence="1">Cell membrane</location>
        <topology evidence="1">Multi-pass membrane protein</topology>
    </subcellularLocation>
</comment>
<comment type="catalytic activity">
    <reaction evidence="8">
        <text>fluoride(in) = fluoride(out)</text>
        <dbReference type="Rhea" id="RHEA:76159"/>
        <dbReference type="ChEBI" id="CHEBI:17051"/>
    </reaction>
    <physiologicalReaction direction="left-to-right" evidence="8">
        <dbReference type="Rhea" id="RHEA:76160"/>
    </physiologicalReaction>
</comment>
<evidence type="ECO:0000256" key="10">
    <source>
        <dbReference type="RuleBase" id="RU004340"/>
    </source>
</evidence>
<feature type="transmembrane region" description="Helical" evidence="10">
    <location>
        <begin position="91"/>
        <end position="113"/>
    </location>
</feature>
<evidence type="ECO:0000256" key="4">
    <source>
        <dbReference type="ARBA" id="ARBA00022989"/>
    </source>
</evidence>
<dbReference type="InterPro" id="IPR003691">
    <property type="entry name" value="FluC"/>
</dbReference>
<evidence type="ECO:0000256" key="7">
    <source>
        <dbReference type="ARBA" id="ARBA00035120"/>
    </source>
</evidence>
<sequence length="114" mass="11915">MMWFCLAAGLGAVLRYVADIYLPRSGILVVNIAGSFLAGAVLGFDYFVNVDPTVVLIVLGGFAGSVTTYATVALAAAEQRIQSTRKVARTWLLQVGLSSLACCFGLLGSIVLLG</sequence>
<reference evidence="11 12" key="1">
    <citation type="submission" date="2023-07" db="EMBL/GenBank/DDBJ databases">
        <title>Sequencing the genomes of 1000 actinobacteria strains.</title>
        <authorList>
            <person name="Klenk H.-P."/>
        </authorList>
    </citation>
    <scope>NUCLEOTIDE SEQUENCE [LARGE SCALE GENOMIC DNA]</scope>
    <source>
        <strain evidence="11 12">DSM 22966</strain>
    </source>
</reference>
<name>A0ABU2AZI6_9MICC</name>
<comment type="similarity">
    <text evidence="7 10">Belongs to the fluoride channel Fluc/FEX (TC 1.A.43) family.</text>
</comment>
<keyword evidence="6" id="KW-0407">Ion channel</keyword>
<keyword evidence="2 10" id="KW-1003">Cell membrane</keyword>
<feature type="transmembrane region" description="Helical" evidence="10">
    <location>
        <begin position="25"/>
        <end position="47"/>
    </location>
</feature>